<sequence>MNRSDDKQLMSEQPWLKGAVEDLRRPVSPDVAGQLRAARRTALEQSKQKPDSGWNAFIGWQTVVTAGIGVVVVGFLVMFADQLQPEQDDATIVAKEQSGTRQMILEDLPIIAGQDDLQFYQDLEFIQWLEKEGSLDTQS</sequence>
<evidence type="ECO:0000256" key="1">
    <source>
        <dbReference type="SAM" id="Phobius"/>
    </source>
</evidence>
<dbReference type="AlphaFoldDB" id="A0A6S6RZQ1"/>
<dbReference type="EMBL" id="CACVAT010000046">
    <property type="protein sequence ID" value="CAA6802660.1"/>
    <property type="molecule type" value="Genomic_DNA"/>
</dbReference>
<keyword evidence="1" id="KW-0472">Membrane</keyword>
<name>A0A6S6RZQ1_9GAMM</name>
<accession>A0A6S6RZQ1</accession>
<reference evidence="2" key="1">
    <citation type="submission" date="2020-01" db="EMBL/GenBank/DDBJ databases">
        <authorList>
            <person name="Meier V. D."/>
            <person name="Meier V D."/>
        </authorList>
    </citation>
    <scope>NUCLEOTIDE SEQUENCE</scope>
    <source>
        <strain evidence="2">HLG_WM_MAG_09</strain>
    </source>
</reference>
<gene>
    <name evidence="2" type="ORF">HELGO_WM29221</name>
</gene>
<keyword evidence="1" id="KW-0812">Transmembrane</keyword>
<protein>
    <submittedName>
        <fullName evidence="2">Uncharacterized protein</fullName>
    </submittedName>
</protein>
<organism evidence="2">
    <name type="scientific">uncultured Thiotrichaceae bacterium</name>
    <dbReference type="NCBI Taxonomy" id="298394"/>
    <lineage>
        <taxon>Bacteria</taxon>
        <taxon>Pseudomonadati</taxon>
        <taxon>Pseudomonadota</taxon>
        <taxon>Gammaproteobacteria</taxon>
        <taxon>Thiotrichales</taxon>
        <taxon>Thiotrichaceae</taxon>
        <taxon>environmental samples</taxon>
    </lineage>
</organism>
<proteinExistence type="predicted"/>
<feature type="transmembrane region" description="Helical" evidence="1">
    <location>
        <begin position="57"/>
        <end position="79"/>
    </location>
</feature>
<evidence type="ECO:0000313" key="2">
    <source>
        <dbReference type="EMBL" id="CAA6802660.1"/>
    </source>
</evidence>
<keyword evidence="1" id="KW-1133">Transmembrane helix</keyword>